<dbReference type="InParanoid" id="A0A1X7U8M0"/>
<dbReference type="EnsemblMetazoa" id="Aqu2.1.24105_001">
    <property type="protein sequence ID" value="Aqu2.1.24105_001"/>
    <property type="gene ID" value="Aqu2.1.24105"/>
</dbReference>
<evidence type="ECO:0008006" key="2">
    <source>
        <dbReference type="Google" id="ProtNLM"/>
    </source>
</evidence>
<sequence length="59" mass="6746">NVIYSDLLGAYNGLDRLLGQNYTHHTVNHSNHFVDPVIGAHTQSVESMRSQCKEMMRKM</sequence>
<reference evidence="1" key="1">
    <citation type="submission" date="2017-05" db="UniProtKB">
        <authorList>
            <consortium name="EnsemblMetazoa"/>
        </authorList>
    </citation>
    <scope>IDENTIFICATION</scope>
</reference>
<dbReference type="AlphaFoldDB" id="A0A1X7U8M0"/>
<evidence type="ECO:0000313" key="1">
    <source>
        <dbReference type="EnsemblMetazoa" id="Aqu2.1.24105_001"/>
    </source>
</evidence>
<dbReference type="InterPro" id="IPR053164">
    <property type="entry name" value="IS1016-like_transposase"/>
</dbReference>
<proteinExistence type="predicted"/>
<accession>A0A1X7U8M0</accession>
<protein>
    <recommendedName>
        <fullName evidence="2">ISXO2-like transposase domain-containing protein</fullName>
    </recommendedName>
</protein>
<name>A0A1X7U8M0_AMPQE</name>
<organism evidence="1">
    <name type="scientific">Amphimedon queenslandica</name>
    <name type="common">Sponge</name>
    <dbReference type="NCBI Taxonomy" id="400682"/>
    <lineage>
        <taxon>Eukaryota</taxon>
        <taxon>Metazoa</taxon>
        <taxon>Porifera</taxon>
        <taxon>Demospongiae</taxon>
        <taxon>Heteroscleromorpha</taxon>
        <taxon>Haplosclerida</taxon>
        <taxon>Niphatidae</taxon>
        <taxon>Amphimedon</taxon>
    </lineage>
</organism>
<dbReference type="PANTHER" id="PTHR47163:SF2">
    <property type="entry name" value="SI:DKEY-17M8.2"/>
    <property type="match status" value="1"/>
</dbReference>
<dbReference type="PANTHER" id="PTHR47163">
    <property type="entry name" value="DDE_TNP_IS1595 DOMAIN-CONTAINING PROTEIN"/>
    <property type="match status" value="1"/>
</dbReference>